<dbReference type="PROSITE" id="PS51257">
    <property type="entry name" value="PROKAR_LIPOPROTEIN"/>
    <property type="match status" value="1"/>
</dbReference>
<evidence type="ECO:0000313" key="1">
    <source>
        <dbReference type="EMBL" id="NSL89270.1"/>
    </source>
</evidence>
<organism evidence="1 2">
    <name type="scientific">Chitinophaga solisilvae</name>
    <dbReference type="NCBI Taxonomy" id="1233460"/>
    <lineage>
        <taxon>Bacteria</taxon>
        <taxon>Pseudomonadati</taxon>
        <taxon>Bacteroidota</taxon>
        <taxon>Chitinophagia</taxon>
        <taxon>Chitinophagales</taxon>
        <taxon>Chitinophagaceae</taxon>
        <taxon>Chitinophaga</taxon>
    </lineage>
</organism>
<dbReference type="EMBL" id="RIAR02000001">
    <property type="protein sequence ID" value="NSL89270.1"/>
    <property type="molecule type" value="Genomic_DNA"/>
</dbReference>
<sequence>MMLNRFSKTLAGAGLVLAMAACTSKKDGNIDNPPTTVAEDKAAITATSKELVQGVKNLSDGQMVRSLFKTIGLENGQIKNEVWMDDLTDALDMAFLGFELDPETSRFDFSRYSGEYTWNAQTKKFVKTAASDITVKFPADPASATNDYVFKISEYKDGKYKVNMKDVYLPTAIKANLKKGADELLTLTFNAEFSTGNFPIPSNIQLLLKLKPVDFAVKVTKLSDTQFDVATRLLAVGDNATALNAKVTFKDNDYNNLDIEEDLIAVEGALKQGNLTLKGALDAKSYFLLPDGASADKFNTVFNLSAFSKDQEIGQLKLKDNNNGQEMVIFYKDKTSEKASVYTEAFIKDLKAVLQPDFGTDVENWFERTAQSKGSFAKKIVNIKNKVSGWIGKK</sequence>
<gene>
    <name evidence="1" type="ORF">ECE50_020685</name>
</gene>
<evidence type="ECO:0000313" key="2">
    <source>
        <dbReference type="Proteomes" id="UP000281028"/>
    </source>
</evidence>
<keyword evidence="2" id="KW-1185">Reference proteome</keyword>
<reference evidence="1" key="1">
    <citation type="submission" date="2020-05" db="EMBL/GenBank/DDBJ databases">
        <title>Chitinophaga laudate sp. nov., isolated from a tropical peat swamp.</title>
        <authorList>
            <person name="Goh C.B.S."/>
            <person name="Lee M.S."/>
            <person name="Parimannan S."/>
            <person name="Pasbakhsh P."/>
            <person name="Yule C.M."/>
            <person name="Rajandas H."/>
            <person name="Loke S."/>
            <person name="Croft L."/>
            <person name="Tan J.B.L."/>
        </authorList>
    </citation>
    <scope>NUCLEOTIDE SEQUENCE</scope>
    <source>
        <strain evidence="1">Mgbs1</strain>
    </source>
</reference>
<accession>A0A3S1DSY2</accession>
<dbReference type="RefSeq" id="WP_127034764.1">
    <property type="nucleotide sequence ID" value="NZ_JAABOK010000003.1"/>
</dbReference>
<dbReference type="Proteomes" id="UP000281028">
    <property type="component" value="Unassembled WGS sequence"/>
</dbReference>
<dbReference type="OrthoDB" id="644811at2"/>
<protein>
    <submittedName>
        <fullName evidence="1">Uncharacterized protein</fullName>
    </submittedName>
</protein>
<name>A0A3S1DSY2_9BACT</name>
<proteinExistence type="predicted"/>
<dbReference type="AlphaFoldDB" id="A0A3S1DSY2"/>
<comment type="caution">
    <text evidence="1">The sequence shown here is derived from an EMBL/GenBank/DDBJ whole genome shotgun (WGS) entry which is preliminary data.</text>
</comment>